<organism evidence="2 3">
    <name type="scientific">Triparma columacea</name>
    <dbReference type="NCBI Taxonomy" id="722753"/>
    <lineage>
        <taxon>Eukaryota</taxon>
        <taxon>Sar</taxon>
        <taxon>Stramenopiles</taxon>
        <taxon>Ochrophyta</taxon>
        <taxon>Bolidophyceae</taxon>
        <taxon>Parmales</taxon>
        <taxon>Triparmaceae</taxon>
        <taxon>Triparma</taxon>
    </lineage>
</organism>
<keyword evidence="3" id="KW-1185">Reference proteome</keyword>
<protein>
    <submittedName>
        <fullName evidence="2">Uncharacterized protein</fullName>
    </submittedName>
</protein>
<evidence type="ECO:0000256" key="1">
    <source>
        <dbReference type="SAM" id="MobiDB-lite"/>
    </source>
</evidence>
<dbReference type="AlphaFoldDB" id="A0A9W7G769"/>
<sequence length="311" mass="36190">MADTDNEKKRKREDPTQVAEDGAEREEQVKEEREVKVEDDENQEEAKTKLRERLVKLDKARNDVISLRKSVELTLENNRWQEDSEFFRLTRIISDSQKSEDERIQYERRGVYQKLLDISDPLPDPIDLRKLKLPELKSLAISRGVKGGRSWPVACPPGGKKQDIIDELGRGPDEPRPKVVGQGWVPRAVQELEDRCMDWKEARSEWISQGNDIYDFEMEEPDWKGGGPPDGELNERSCVNGIDKHEKEDVLEPVHGEDDNYHDFWCPICKLECDWREWHCAGCNKCRYGISIPCKTCTPGIYFVKFEQHYG</sequence>
<feature type="compositionally biased region" description="Basic and acidic residues" evidence="1">
    <location>
        <begin position="25"/>
        <end position="36"/>
    </location>
</feature>
<dbReference type="Proteomes" id="UP001165065">
    <property type="component" value="Unassembled WGS sequence"/>
</dbReference>
<feature type="compositionally biased region" description="Basic and acidic residues" evidence="1">
    <location>
        <begin position="1"/>
        <end position="15"/>
    </location>
</feature>
<comment type="caution">
    <text evidence="2">The sequence shown here is derived from an EMBL/GenBank/DDBJ whole genome shotgun (WGS) entry which is preliminary data.</text>
</comment>
<reference evidence="3" key="1">
    <citation type="journal article" date="2023" name="Commun. Biol.">
        <title>Genome analysis of Parmales, the sister group of diatoms, reveals the evolutionary specialization of diatoms from phago-mixotrophs to photoautotrophs.</title>
        <authorList>
            <person name="Ban H."/>
            <person name="Sato S."/>
            <person name="Yoshikawa S."/>
            <person name="Yamada K."/>
            <person name="Nakamura Y."/>
            <person name="Ichinomiya M."/>
            <person name="Sato N."/>
            <person name="Blanc-Mathieu R."/>
            <person name="Endo H."/>
            <person name="Kuwata A."/>
            <person name="Ogata H."/>
        </authorList>
    </citation>
    <scope>NUCLEOTIDE SEQUENCE [LARGE SCALE GENOMIC DNA]</scope>
</reference>
<evidence type="ECO:0000313" key="2">
    <source>
        <dbReference type="EMBL" id="GMI34730.1"/>
    </source>
</evidence>
<proteinExistence type="predicted"/>
<feature type="region of interest" description="Disordered" evidence="1">
    <location>
        <begin position="1"/>
        <end position="48"/>
    </location>
</feature>
<name>A0A9W7G769_9STRA</name>
<accession>A0A9W7G769</accession>
<gene>
    <name evidence="2" type="ORF">TrCOL_g8262</name>
</gene>
<dbReference type="EMBL" id="BRYA01000046">
    <property type="protein sequence ID" value="GMI34730.1"/>
    <property type="molecule type" value="Genomic_DNA"/>
</dbReference>
<evidence type="ECO:0000313" key="3">
    <source>
        <dbReference type="Proteomes" id="UP001165065"/>
    </source>
</evidence>
<dbReference type="OrthoDB" id="10012048at2759"/>